<dbReference type="Gene3D" id="1.25.40.20">
    <property type="entry name" value="Ankyrin repeat-containing domain"/>
    <property type="match status" value="3"/>
</dbReference>
<dbReference type="InterPro" id="IPR036770">
    <property type="entry name" value="Ankyrin_rpt-contain_sf"/>
</dbReference>
<dbReference type="PROSITE" id="PS50297">
    <property type="entry name" value="ANK_REP_REGION"/>
    <property type="match status" value="3"/>
</dbReference>
<evidence type="ECO:0000313" key="4">
    <source>
        <dbReference type="EMBL" id="KAG5673658.1"/>
    </source>
</evidence>
<evidence type="ECO:0000256" key="2">
    <source>
        <dbReference type="ARBA" id="ARBA00023043"/>
    </source>
</evidence>
<dbReference type="SMART" id="SM00248">
    <property type="entry name" value="ANK"/>
    <property type="match status" value="8"/>
</dbReference>
<evidence type="ECO:0000256" key="1">
    <source>
        <dbReference type="ARBA" id="ARBA00022737"/>
    </source>
</evidence>
<dbReference type="PANTHER" id="PTHR24173">
    <property type="entry name" value="ANKYRIN REPEAT CONTAINING"/>
    <property type="match status" value="1"/>
</dbReference>
<feature type="repeat" description="ANK" evidence="3">
    <location>
        <begin position="136"/>
        <end position="168"/>
    </location>
</feature>
<feature type="repeat" description="ANK" evidence="3">
    <location>
        <begin position="103"/>
        <end position="135"/>
    </location>
</feature>
<comment type="caution">
    <text evidence="4">The sequence shown here is derived from an EMBL/GenBank/DDBJ whole genome shotgun (WGS) entry which is preliminary data.</text>
</comment>
<dbReference type="InterPro" id="IPR002110">
    <property type="entry name" value="Ankyrin_rpt"/>
</dbReference>
<accession>A0A9J6BVB7</accession>
<dbReference type="EMBL" id="JADBJN010000003">
    <property type="protein sequence ID" value="KAG5673658.1"/>
    <property type="molecule type" value="Genomic_DNA"/>
</dbReference>
<dbReference type="Proteomes" id="UP001107558">
    <property type="component" value="Chromosome 3"/>
</dbReference>
<dbReference type="SUPFAM" id="SSF48403">
    <property type="entry name" value="Ankyrin repeat"/>
    <property type="match status" value="2"/>
</dbReference>
<dbReference type="PANTHER" id="PTHR24173:SF82">
    <property type="entry name" value="FI19351P1"/>
    <property type="match status" value="1"/>
</dbReference>
<name>A0A9J6BVB7_POLVA</name>
<dbReference type="PROSITE" id="PS50088">
    <property type="entry name" value="ANK_REPEAT"/>
    <property type="match status" value="3"/>
</dbReference>
<evidence type="ECO:0000256" key="3">
    <source>
        <dbReference type="PROSITE-ProRule" id="PRU00023"/>
    </source>
</evidence>
<gene>
    <name evidence="4" type="ORF">PVAND_003686</name>
</gene>
<keyword evidence="1" id="KW-0677">Repeat</keyword>
<dbReference type="AlphaFoldDB" id="A0A9J6BVB7"/>
<keyword evidence="2 3" id="KW-0040">ANK repeat</keyword>
<keyword evidence="5" id="KW-1185">Reference proteome</keyword>
<organism evidence="4 5">
    <name type="scientific">Polypedilum vanderplanki</name>
    <name type="common">Sleeping chironomid midge</name>
    <dbReference type="NCBI Taxonomy" id="319348"/>
    <lineage>
        <taxon>Eukaryota</taxon>
        <taxon>Metazoa</taxon>
        <taxon>Ecdysozoa</taxon>
        <taxon>Arthropoda</taxon>
        <taxon>Hexapoda</taxon>
        <taxon>Insecta</taxon>
        <taxon>Pterygota</taxon>
        <taxon>Neoptera</taxon>
        <taxon>Endopterygota</taxon>
        <taxon>Diptera</taxon>
        <taxon>Nematocera</taxon>
        <taxon>Chironomoidea</taxon>
        <taxon>Chironomidae</taxon>
        <taxon>Chironominae</taxon>
        <taxon>Polypedilum</taxon>
        <taxon>Polypedilum</taxon>
    </lineage>
</organism>
<sequence length="660" mass="75365">MKPFFNNTSYPPTGQEPELLNLLFHEIKTNKLGFPSKNLQKLIESFHRDVRRELMKKERDGQCPLFCAALQGNSMAVEYLVTICNADMEQKNLYEVEEEKSLHKATALWAAAVSNHLPVVKLLVRLGANINAVSDSGSTAVRSACFMTNIEVVQFLVESGANFKVANFNGGTCLINSVQSIELCKFLIMKGADVNARDIQNKTALHYAIQEFRLETTKLLIEHGANVFSRSRYGDDALDTACLKGSDEIFEYLKSRIFYTPERLACAYELIGTTVLLSDHNLNNEHQAIAYWRKAIDIRIRENIPKNVLPPRPAFGNIQEFQTHEELTRIAMDLDELRMTALVISERILGTHHRDFLFRLLYRGAYFADSLRYLSCLKMWILSLEIRVERNTILHSDTVFVCQAIIRLMLNLNLKDADVAHFEMRNHNNFADIPTFDDVFKVFQLLTTDIVAVKKLLAIRPVYKKQQDNFDKILKCITHLIYLLLETAGTNEEKLDLIYINVFKLVSNDISTSNHDSLLHMCVSRLNYVKHGYFVDHNINQQNRSIFPNLQVVKLLLKCGARVNARNDCRSTALFIASNPYNYNFELIETLLKAGAELDYPNKTGERPITLIISNPSNNIPIVNYLSLKCLAATAICKFRIPYKNLVPKTVEEFIQDHLG</sequence>
<dbReference type="Pfam" id="PF13637">
    <property type="entry name" value="Ank_4"/>
    <property type="match status" value="1"/>
</dbReference>
<proteinExistence type="predicted"/>
<dbReference type="Pfam" id="PF12796">
    <property type="entry name" value="Ank_2"/>
    <property type="match status" value="2"/>
</dbReference>
<feature type="repeat" description="ANK" evidence="3">
    <location>
        <begin position="200"/>
        <end position="232"/>
    </location>
</feature>
<dbReference type="FunFam" id="1.25.40.20:FF:000466">
    <property type="entry name" value="Mann-cup, isoform B"/>
    <property type="match status" value="1"/>
</dbReference>
<evidence type="ECO:0000313" key="5">
    <source>
        <dbReference type="Proteomes" id="UP001107558"/>
    </source>
</evidence>
<reference evidence="4" key="1">
    <citation type="submission" date="2021-03" db="EMBL/GenBank/DDBJ databases">
        <title>Chromosome level genome of the anhydrobiotic midge Polypedilum vanderplanki.</title>
        <authorList>
            <person name="Yoshida Y."/>
            <person name="Kikawada T."/>
            <person name="Gusev O."/>
        </authorList>
    </citation>
    <scope>NUCLEOTIDE SEQUENCE</scope>
    <source>
        <strain evidence="4">NIAS01</strain>
        <tissue evidence="4">Whole body or cell culture</tissue>
    </source>
</reference>
<dbReference type="OrthoDB" id="3246549at2759"/>
<protein>
    <submittedName>
        <fullName evidence="4">Uncharacterized protein</fullName>
    </submittedName>
</protein>